<reference evidence="2" key="2">
    <citation type="journal article" date="2022" name="Microb. Genom.">
        <title>A chromosome-scale genome assembly of the tomato pathogen Cladosporium fulvum reveals a compartmentalized genome architecture and the presence of a dispensable chromosome.</title>
        <authorList>
            <person name="Zaccaron A.Z."/>
            <person name="Chen L.H."/>
            <person name="Samaras A."/>
            <person name="Stergiopoulos I."/>
        </authorList>
    </citation>
    <scope>NUCLEOTIDE SEQUENCE</scope>
    <source>
        <strain evidence="2">Race5_Kim</strain>
    </source>
</reference>
<dbReference type="Pfam" id="PF13013">
    <property type="entry name" value="F-box-like_2"/>
    <property type="match status" value="1"/>
</dbReference>
<organism evidence="2 3">
    <name type="scientific">Passalora fulva</name>
    <name type="common">Tomato leaf mold</name>
    <name type="synonym">Cladosporium fulvum</name>
    <dbReference type="NCBI Taxonomy" id="5499"/>
    <lineage>
        <taxon>Eukaryota</taxon>
        <taxon>Fungi</taxon>
        <taxon>Dikarya</taxon>
        <taxon>Ascomycota</taxon>
        <taxon>Pezizomycotina</taxon>
        <taxon>Dothideomycetes</taxon>
        <taxon>Dothideomycetidae</taxon>
        <taxon>Mycosphaerellales</taxon>
        <taxon>Mycosphaerellaceae</taxon>
        <taxon>Fulvia</taxon>
    </lineage>
</organism>
<sequence>MVTEDRVNSDHENEAESAKVMHFRLLDLPDELWSKIGKLFIQDTPILADEITDAVRIRSRMSEHFMQPLITRTCRVLRAELLPLYCQTRVFSYAFELSESDELGRWVKAIGPDNRGLVRGLDVTESLPWSREISQPTLAARMRLE</sequence>
<gene>
    <name evidence="2" type="ORF">CLAFUR5_03854</name>
</gene>
<dbReference type="Proteomes" id="UP000756132">
    <property type="component" value="Chromosome 2"/>
</dbReference>
<dbReference type="GeneID" id="71983732"/>
<accession>A0A9Q8LAA4</accession>
<protein>
    <recommendedName>
        <fullName evidence="1">F-box domain-containing protein</fullName>
    </recommendedName>
</protein>
<dbReference type="RefSeq" id="XP_047758043.1">
    <property type="nucleotide sequence ID" value="XM_047903002.1"/>
</dbReference>
<dbReference type="KEGG" id="ffu:CLAFUR5_03854"/>
<proteinExistence type="predicted"/>
<name>A0A9Q8LAA4_PASFU</name>
<keyword evidence="3" id="KW-1185">Reference proteome</keyword>
<dbReference type="OrthoDB" id="3646601at2759"/>
<feature type="domain" description="F-box" evidence="1">
    <location>
        <begin position="17"/>
        <end position="83"/>
    </location>
</feature>
<dbReference type="AlphaFoldDB" id="A0A9Q8LAA4"/>
<evidence type="ECO:0000313" key="3">
    <source>
        <dbReference type="Proteomes" id="UP000756132"/>
    </source>
</evidence>
<evidence type="ECO:0000259" key="1">
    <source>
        <dbReference type="Pfam" id="PF13013"/>
    </source>
</evidence>
<evidence type="ECO:0000313" key="2">
    <source>
        <dbReference type="EMBL" id="UJO13677.1"/>
    </source>
</evidence>
<reference evidence="2" key="1">
    <citation type="submission" date="2021-12" db="EMBL/GenBank/DDBJ databases">
        <authorList>
            <person name="Zaccaron A."/>
            <person name="Stergiopoulos I."/>
        </authorList>
    </citation>
    <scope>NUCLEOTIDE SEQUENCE</scope>
    <source>
        <strain evidence="2">Race5_Kim</strain>
    </source>
</reference>
<dbReference type="InterPro" id="IPR001810">
    <property type="entry name" value="F-box_dom"/>
</dbReference>
<dbReference type="EMBL" id="CP090164">
    <property type="protein sequence ID" value="UJO13677.1"/>
    <property type="molecule type" value="Genomic_DNA"/>
</dbReference>